<name>A0A235CME1_9GAMM</name>
<keyword evidence="6" id="KW-1185">Reference proteome</keyword>
<evidence type="ECO:0000313" key="6">
    <source>
        <dbReference type="Proteomes" id="UP000295058"/>
    </source>
</evidence>
<feature type="transmembrane region" description="Helical" evidence="1">
    <location>
        <begin position="12"/>
        <end position="31"/>
    </location>
</feature>
<comment type="caution">
    <text evidence="3">The sequence shown here is derived from an EMBL/GenBank/DDBJ whole genome shotgun (WGS) entry which is preliminary data.</text>
</comment>
<reference evidence="3 5" key="1">
    <citation type="submission" date="2017-08" db="EMBL/GenBank/DDBJ databases">
        <title>Draft Genome Sequence of the Marine Bacterium Oceanimonas baumannii ATCC 700832.</title>
        <authorList>
            <person name="Mcclelland W.D."/>
            <person name="Brennan M.A."/>
            <person name="Trachtenberg A.M."/>
            <person name="Maclea K.S."/>
        </authorList>
    </citation>
    <scope>NUCLEOTIDE SEQUENCE [LARGE SCALE GENOMIC DNA]</scope>
    <source>
        <strain evidence="3 5">ATCC 700832</strain>
    </source>
</reference>
<dbReference type="Proteomes" id="UP000243640">
    <property type="component" value="Unassembled WGS sequence"/>
</dbReference>
<reference evidence="4 6" key="2">
    <citation type="submission" date="2019-03" db="EMBL/GenBank/DDBJ databases">
        <title>Genomic Encyclopedia of Archaeal and Bacterial Type Strains, Phase II (KMG-II): from individual species to whole genera.</title>
        <authorList>
            <person name="Goeker M."/>
        </authorList>
    </citation>
    <scope>NUCLEOTIDE SEQUENCE [LARGE SCALE GENOMIC DNA]</scope>
    <source>
        <strain evidence="4 6">DSM 15594</strain>
    </source>
</reference>
<evidence type="ECO:0000256" key="1">
    <source>
        <dbReference type="SAM" id="Phobius"/>
    </source>
</evidence>
<proteinExistence type="predicted"/>
<evidence type="ECO:0000313" key="4">
    <source>
        <dbReference type="EMBL" id="TDW62512.1"/>
    </source>
</evidence>
<dbReference type="Proteomes" id="UP000295058">
    <property type="component" value="Unassembled WGS sequence"/>
</dbReference>
<dbReference type="OrthoDB" id="6948598at2"/>
<dbReference type="AlphaFoldDB" id="A0A235CME1"/>
<protein>
    <submittedName>
        <fullName evidence="3">TadE family protein</fullName>
    </submittedName>
    <submittedName>
        <fullName evidence="4">TadE-like protein</fullName>
    </submittedName>
</protein>
<organism evidence="3 5">
    <name type="scientific">Oceanimonas baumannii</name>
    <dbReference type="NCBI Taxonomy" id="129578"/>
    <lineage>
        <taxon>Bacteria</taxon>
        <taxon>Pseudomonadati</taxon>
        <taxon>Pseudomonadota</taxon>
        <taxon>Gammaproteobacteria</taxon>
        <taxon>Aeromonadales</taxon>
        <taxon>Aeromonadaceae</taxon>
        <taxon>Oceanimonas</taxon>
    </lineage>
</organism>
<dbReference type="EMBL" id="NQJF01000004">
    <property type="protein sequence ID" value="OYD25197.1"/>
    <property type="molecule type" value="Genomic_DNA"/>
</dbReference>
<keyword evidence="1" id="KW-0472">Membrane</keyword>
<keyword evidence="1" id="KW-0812">Transmembrane</keyword>
<dbReference type="Pfam" id="PF07811">
    <property type="entry name" value="TadE"/>
    <property type="match status" value="1"/>
</dbReference>
<evidence type="ECO:0000259" key="2">
    <source>
        <dbReference type="Pfam" id="PF07811"/>
    </source>
</evidence>
<dbReference type="InterPro" id="IPR012495">
    <property type="entry name" value="TadE-like_dom"/>
</dbReference>
<sequence>MSTLKNGQKGTTIVEFAIVGAVVFFVLFAVIEISRLLYTWNILNETTRQAARVAAVCAPGESADVASDVAARLGGSIPGFSGSNIGIEYLKDDFSPVTGTEVPFYIRAGIINFQFEMILPLSIDLSMFSPDFSTVVRAESLGETPDGVVPCFP</sequence>
<dbReference type="RefSeq" id="WP_094277565.1">
    <property type="nucleotide sequence ID" value="NZ_NQJF01000004.1"/>
</dbReference>
<keyword evidence="1" id="KW-1133">Transmembrane helix</keyword>
<dbReference type="EMBL" id="SODO01000001">
    <property type="protein sequence ID" value="TDW62512.1"/>
    <property type="molecule type" value="Genomic_DNA"/>
</dbReference>
<evidence type="ECO:0000313" key="5">
    <source>
        <dbReference type="Proteomes" id="UP000243640"/>
    </source>
</evidence>
<accession>A0A235CME1</accession>
<feature type="domain" description="TadE-like" evidence="2">
    <location>
        <begin position="10"/>
        <end position="52"/>
    </location>
</feature>
<gene>
    <name evidence="3" type="ORF">B6S09_05820</name>
    <name evidence="4" type="ORF">LY04_00584</name>
</gene>
<evidence type="ECO:0000313" key="3">
    <source>
        <dbReference type="EMBL" id="OYD25197.1"/>
    </source>
</evidence>